<sequence length="580" mass="64238">MKTLADPAVQFDIFGGVSRSGAVEAAVEAMATAPAEARGAVHTKPDIARFVLDLAGWRTSADLLRMRLLEPSFGTGVFLIAAVRRLLDVWEQTPDRTIDQLRGRIRAVEVHRATAAATRSRLLALLADRAIPEGEAYALLDEWLRQDDFLLTPLDGPFDVVVGNPPYVRQDAVAAPLVARYRADYETVYDRADLYVPFIERGLRLLSDGGHLTYICADRWMKNRYGGPLREMVTRGYALRHVVTLHGADVFDAEVDAYPSVFTIQQGRAQRTQIAVVENPSVGPADLARLAKIVTRGGEAPTGEGDDVRMVTSVGSGSAPWVLEASDALDLLRRLEHEHPTIQDAQCRVGIGVATGADRVFIRPAPDLPIEPDRVLPLAVAKDVREDGTLQWSGRALANPFDDEGALVDIGAYPLLRAYLESHGEVVRNRHVARKAPQRWYRTIDKVRPGLRETPKLLIPDIKGGAVVAYDPGELYPHHNLYFVTSDEWDVRALQAVLRSRVAEFQVAAYAVRMRGGYLRFQAQYLRRIRLPRWSRVPALQRRALAAAAVGPREACDQAARELFSVSDAEWATICETLEN</sequence>
<dbReference type="InterPro" id="IPR050953">
    <property type="entry name" value="N4_N6_ade-DNA_methylase"/>
</dbReference>
<reference evidence="11 12" key="1">
    <citation type="submission" date="2023-09" db="EMBL/GenBank/DDBJ databases">
        <authorList>
            <person name="Rey-Velasco X."/>
        </authorList>
    </citation>
    <scope>NUCLEOTIDE SEQUENCE [LARGE SCALE GENOMIC DNA]</scope>
    <source>
        <strain evidence="11 12">F394</strain>
    </source>
</reference>
<comment type="similarity">
    <text evidence="1">Belongs to the N(4)/N(6)-methyltransferase family.</text>
</comment>
<keyword evidence="12" id="KW-1185">Reference proteome</keyword>
<dbReference type="InterPro" id="IPR025931">
    <property type="entry name" value="TaqI_C"/>
</dbReference>
<evidence type="ECO:0000313" key="12">
    <source>
        <dbReference type="Proteomes" id="UP001267426"/>
    </source>
</evidence>
<dbReference type="InterPro" id="IPR002052">
    <property type="entry name" value="DNA_methylase_N6_adenine_CS"/>
</dbReference>
<comment type="catalytic activity">
    <reaction evidence="8">
        <text>a 2'-deoxyadenosine in DNA + S-adenosyl-L-methionine = an N(6)-methyl-2'-deoxyadenosine in DNA + S-adenosyl-L-homocysteine + H(+)</text>
        <dbReference type="Rhea" id="RHEA:15197"/>
        <dbReference type="Rhea" id="RHEA-COMP:12418"/>
        <dbReference type="Rhea" id="RHEA-COMP:12419"/>
        <dbReference type="ChEBI" id="CHEBI:15378"/>
        <dbReference type="ChEBI" id="CHEBI:57856"/>
        <dbReference type="ChEBI" id="CHEBI:59789"/>
        <dbReference type="ChEBI" id="CHEBI:90615"/>
        <dbReference type="ChEBI" id="CHEBI:90616"/>
        <dbReference type="EC" id="2.1.1.72"/>
    </reaction>
</comment>
<evidence type="ECO:0000313" key="11">
    <source>
        <dbReference type="EMBL" id="MDT0632261.1"/>
    </source>
</evidence>
<evidence type="ECO:0000256" key="7">
    <source>
        <dbReference type="ARBA" id="ARBA00023125"/>
    </source>
</evidence>
<organism evidence="11 12">
    <name type="scientific">Rubrivirga litoralis</name>
    <dbReference type="NCBI Taxonomy" id="3075598"/>
    <lineage>
        <taxon>Bacteria</taxon>
        <taxon>Pseudomonadati</taxon>
        <taxon>Rhodothermota</taxon>
        <taxon>Rhodothermia</taxon>
        <taxon>Rhodothermales</taxon>
        <taxon>Rubricoccaceae</taxon>
        <taxon>Rubrivirga</taxon>
    </lineage>
</organism>
<dbReference type="InterPro" id="IPR011639">
    <property type="entry name" value="MethylTrfase_TaqI-like_dom"/>
</dbReference>
<dbReference type="EC" id="2.1.1.72" evidence="2"/>
<name>A0ABU3BSJ4_9BACT</name>
<gene>
    <name evidence="11" type="ORF">RM540_10935</name>
</gene>
<evidence type="ECO:0000256" key="1">
    <source>
        <dbReference type="ARBA" id="ARBA00006594"/>
    </source>
</evidence>
<dbReference type="Pfam" id="PF12950">
    <property type="entry name" value="TaqI_C"/>
    <property type="match status" value="1"/>
</dbReference>
<keyword evidence="7" id="KW-0238">DNA-binding</keyword>
<evidence type="ECO:0000256" key="6">
    <source>
        <dbReference type="ARBA" id="ARBA00022747"/>
    </source>
</evidence>
<evidence type="ECO:0000256" key="3">
    <source>
        <dbReference type="ARBA" id="ARBA00022603"/>
    </source>
</evidence>
<accession>A0ABU3BSJ4</accession>
<evidence type="ECO:0000256" key="5">
    <source>
        <dbReference type="ARBA" id="ARBA00022691"/>
    </source>
</evidence>
<dbReference type="Proteomes" id="UP001267426">
    <property type="component" value="Unassembled WGS sequence"/>
</dbReference>
<dbReference type="PANTHER" id="PTHR33841">
    <property type="entry name" value="DNA METHYLTRANSFERASE YEEA-RELATED"/>
    <property type="match status" value="1"/>
</dbReference>
<dbReference type="Gene3D" id="3.40.50.150">
    <property type="entry name" value="Vaccinia Virus protein VP39"/>
    <property type="match status" value="1"/>
</dbReference>
<protein>
    <recommendedName>
        <fullName evidence="2">site-specific DNA-methyltransferase (adenine-specific)</fullName>
        <ecNumber evidence="2">2.1.1.72</ecNumber>
    </recommendedName>
</protein>
<feature type="domain" description="Type II methyltransferase M.TaqI-like" evidence="9">
    <location>
        <begin position="146"/>
        <end position="251"/>
    </location>
</feature>
<evidence type="ECO:0000256" key="4">
    <source>
        <dbReference type="ARBA" id="ARBA00022679"/>
    </source>
</evidence>
<dbReference type="SUPFAM" id="SSF53335">
    <property type="entry name" value="S-adenosyl-L-methionine-dependent methyltransferases"/>
    <property type="match status" value="1"/>
</dbReference>
<dbReference type="PRINTS" id="PR00507">
    <property type="entry name" value="N12N6MTFRASE"/>
</dbReference>
<dbReference type="PROSITE" id="PS00092">
    <property type="entry name" value="N6_MTASE"/>
    <property type="match status" value="1"/>
</dbReference>
<keyword evidence="4" id="KW-0808">Transferase</keyword>
<dbReference type="InterPro" id="IPR029063">
    <property type="entry name" value="SAM-dependent_MTases_sf"/>
</dbReference>
<proteinExistence type="inferred from homology"/>
<evidence type="ECO:0000259" key="9">
    <source>
        <dbReference type="Pfam" id="PF07669"/>
    </source>
</evidence>
<keyword evidence="5" id="KW-0949">S-adenosyl-L-methionine</keyword>
<feature type="domain" description="TaqI-like C-terminal specificity" evidence="10">
    <location>
        <begin position="431"/>
        <end position="529"/>
    </location>
</feature>
<evidence type="ECO:0000256" key="2">
    <source>
        <dbReference type="ARBA" id="ARBA00011900"/>
    </source>
</evidence>
<dbReference type="Pfam" id="PF07669">
    <property type="entry name" value="Eco57I"/>
    <property type="match status" value="1"/>
</dbReference>
<keyword evidence="6" id="KW-0680">Restriction system</keyword>
<dbReference type="EMBL" id="JAVRHT010000024">
    <property type="protein sequence ID" value="MDT0632261.1"/>
    <property type="molecule type" value="Genomic_DNA"/>
</dbReference>
<evidence type="ECO:0000259" key="10">
    <source>
        <dbReference type="Pfam" id="PF12950"/>
    </source>
</evidence>
<comment type="caution">
    <text evidence="11">The sequence shown here is derived from an EMBL/GenBank/DDBJ whole genome shotgun (WGS) entry which is preliminary data.</text>
</comment>
<evidence type="ECO:0000256" key="8">
    <source>
        <dbReference type="ARBA" id="ARBA00047942"/>
    </source>
</evidence>
<dbReference type="RefSeq" id="WP_311663995.1">
    <property type="nucleotide sequence ID" value="NZ_JAVRHT010000024.1"/>
</dbReference>
<dbReference type="PANTHER" id="PTHR33841:SF5">
    <property type="entry name" value="DNA METHYLASE (MODIFICATION METHYLASE) (METHYLTRANSFERASE)-RELATED"/>
    <property type="match status" value="1"/>
</dbReference>
<keyword evidence="3" id="KW-0489">Methyltransferase</keyword>